<reference evidence="4" key="1">
    <citation type="submission" date="2022-11" db="UniProtKB">
        <authorList>
            <consortium name="EnsemblMetazoa"/>
        </authorList>
    </citation>
    <scope>IDENTIFICATION</scope>
</reference>
<evidence type="ECO:0000256" key="2">
    <source>
        <dbReference type="SAM" id="SignalP"/>
    </source>
</evidence>
<organism evidence="4 5">
    <name type="scientific">Patiria miniata</name>
    <name type="common">Bat star</name>
    <name type="synonym">Asterina miniata</name>
    <dbReference type="NCBI Taxonomy" id="46514"/>
    <lineage>
        <taxon>Eukaryota</taxon>
        <taxon>Metazoa</taxon>
        <taxon>Echinodermata</taxon>
        <taxon>Eleutherozoa</taxon>
        <taxon>Asterozoa</taxon>
        <taxon>Asteroidea</taxon>
        <taxon>Valvatacea</taxon>
        <taxon>Valvatida</taxon>
        <taxon>Asterinidae</taxon>
        <taxon>Patiria</taxon>
    </lineage>
</organism>
<protein>
    <recommendedName>
        <fullName evidence="3">Ig-like domain-containing protein</fullName>
    </recommendedName>
</protein>
<proteinExistence type="predicted"/>
<sequence length="422" mass="46229">MTRRVGMQWVSISLLLCCGFVQVSTDGTVFLERGHRGIVPCPLVESCQIPIGDILAMYWFYGSTSDTSLLISYFIGKVAPQNGIPQGVYDIDNEFSLVIENVTAFNEGTYYFQVKPRLKVVESGSVEVCDKVSPSRPYPTVIGCNQDHDADTCEVRVRHDSTVHNLTCVMEQVKPAVQLGWIRLFLGGQTELNASTTVGPVVLPAYTGSSLRNNTYSTSASVQVAAVDDEEVYECEAMGIAIGSSTRTRVRLTKTYPTTATYDTTATDNEMQSSNNPGTTLVLMDEVTPPAFPFTLRLALTITILVVLFIAVIFDVILRGLVLASTDGTVFLERGQRGIVSCPLVESCQILGDILATYWHYGSTSGTSLLISYFLGRVAPQNGIPEGVYDIDDEFNLIIENVINSNDGTYYFQVLVAEFLLN</sequence>
<dbReference type="Pfam" id="PF07686">
    <property type="entry name" value="V-set"/>
    <property type="match status" value="1"/>
</dbReference>
<evidence type="ECO:0000256" key="1">
    <source>
        <dbReference type="SAM" id="Phobius"/>
    </source>
</evidence>
<dbReference type="EnsemblMetazoa" id="XM_038210772.1">
    <property type="protein sequence ID" value="XP_038066700.1"/>
    <property type="gene ID" value="LOC119736761"/>
</dbReference>
<dbReference type="InterPro" id="IPR036179">
    <property type="entry name" value="Ig-like_dom_sf"/>
</dbReference>
<dbReference type="AlphaFoldDB" id="A0A914ARM2"/>
<dbReference type="Proteomes" id="UP000887568">
    <property type="component" value="Unplaced"/>
</dbReference>
<name>A0A914ARM2_PATMI</name>
<keyword evidence="1" id="KW-0472">Membrane</keyword>
<dbReference type="SUPFAM" id="SSF48726">
    <property type="entry name" value="Immunoglobulin"/>
    <property type="match status" value="1"/>
</dbReference>
<accession>A0A914ARM2</accession>
<keyword evidence="1" id="KW-1133">Transmembrane helix</keyword>
<evidence type="ECO:0000313" key="5">
    <source>
        <dbReference type="Proteomes" id="UP000887568"/>
    </source>
</evidence>
<dbReference type="Gene3D" id="2.60.40.10">
    <property type="entry name" value="Immunoglobulins"/>
    <property type="match status" value="2"/>
</dbReference>
<feature type="domain" description="Ig-like" evidence="3">
    <location>
        <begin position="139"/>
        <end position="253"/>
    </location>
</feature>
<dbReference type="InterPro" id="IPR007110">
    <property type="entry name" value="Ig-like_dom"/>
</dbReference>
<feature type="transmembrane region" description="Helical" evidence="1">
    <location>
        <begin position="298"/>
        <end position="318"/>
    </location>
</feature>
<keyword evidence="1" id="KW-0812">Transmembrane</keyword>
<keyword evidence="5" id="KW-1185">Reference proteome</keyword>
<keyword evidence="2" id="KW-0732">Signal</keyword>
<dbReference type="PROSITE" id="PS50835">
    <property type="entry name" value="IG_LIKE"/>
    <property type="match status" value="1"/>
</dbReference>
<feature type="signal peptide" evidence="2">
    <location>
        <begin position="1"/>
        <end position="25"/>
    </location>
</feature>
<dbReference type="InterPro" id="IPR013783">
    <property type="entry name" value="Ig-like_fold"/>
</dbReference>
<feature type="chain" id="PRO_5036964397" description="Ig-like domain-containing protein" evidence="2">
    <location>
        <begin position="26"/>
        <end position="422"/>
    </location>
</feature>
<dbReference type="RefSeq" id="XP_038066700.1">
    <property type="nucleotide sequence ID" value="XM_038210772.1"/>
</dbReference>
<dbReference type="InterPro" id="IPR013106">
    <property type="entry name" value="Ig_V-set"/>
</dbReference>
<dbReference type="OrthoDB" id="9983389at2759"/>
<evidence type="ECO:0000259" key="3">
    <source>
        <dbReference type="PROSITE" id="PS50835"/>
    </source>
</evidence>
<dbReference type="GeneID" id="119736761"/>
<evidence type="ECO:0000313" key="4">
    <source>
        <dbReference type="EnsemblMetazoa" id="XP_038066700.1"/>
    </source>
</evidence>